<dbReference type="Proteomes" id="UP000233469">
    <property type="component" value="Unassembled WGS sequence"/>
</dbReference>
<dbReference type="AlphaFoldDB" id="A0A2N1M461"/>
<evidence type="ECO:0000313" key="3">
    <source>
        <dbReference type="Proteomes" id="UP000233469"/>
    </source>
</evidence>
<dbReference type="InterPro" id="IPR036691">
    <property type="entry name" value="Endo/exonu/phosph_ase_sf"/>
</dbReference>
<dbReference type="VEuPathDB" id="FungiDB:RhiirA1_477610"/>
<dbReference type="GO" id="GO:0003824">
    <property type="term" value="F:catalytic activity"/>
    <property type="evidence" value="ECO:0007669"/>
    <property type="project" value="InterPro"/>
</dbReference>
<evidence type="ECO:0000313" key="2">
    <source>
        <dbReference type="EMBL" id="PKK56413.1"/>
    </source>
</evidence>
<reference evidence="2 3" key="2">
    <citation type="submission" date="2017-10" db="EMBL/GenBank/DDBJ databases">
        <title>Extensive intraspecific genome diversity in a model arbuscular mycorrhizal fungus.</title>
        <authorList>
            <person name="Chen E.C.H."/>
            <person name="Morin E."/>
            <person name="Baudet D."/>
            <person name="Noel J."/>
            <person name="Ndikumana S."/>
            <person name="Charron P."/>
            <person name="St-Onge C."/>
            <person name="Giorgi J."/>
            <person name="Grigoriev I.V."/>
            <person name="Roux C."/>
            <person name="Martin F.M."/>
            <person name="Corradi N."/>
        </authorList>
    </citation>
    <scope>NUCLEOTIDE SEQUENCE [LARGE SCALE GENOMIC DNA]</scope>
    <source>
        <strain evidence="2 3">C2</strain>
    </source>
</reference>
<proteinExistence type="predicted"/>
<evidence type="ECO:0000259" key="1">
    <source>
        <dbReference type="Pfam" id="PF03372"/>
    </source>
</evidence>
<accession>A0A2N1M461</accession>
<dbReference type="SUPFAM" id="SSF56219">
    <property type="entry name" value="DNase I-like"/>
    <property type="match status" value="1"/>
</dbReference>
<dbReference type="EMBL" id="LLXL01005675">
    <property type="protein sequence ID" value="PKK56413.1"/>
    <property type="molecule type" value="Genomic_DNA"/>
</dbReference>
<name>A0A2N1M461_9GLOM</name>
<protein>
    <recommendedName>
        <fullName evidence="1">Endonuclease/exonuclease/phosphatase domain-containing protein</fullName>
    </recommendedName>
</protein>
<gene>
    <name evidence="2" type="ORF">RhiirC2_800070</name>
</gene>
<feature type="domain" description="Endonuclease/exonuclease/phosphatase" evidence="1">
    <location>
        <begin position="36"/>
        <end position="137"/>
    </location>
</feature>
<comment type="caution">
    <text evidence="2">The sequence shown here is derived from an EMBL/GenBank/DDBJ whole genome shotgun (WGS) entry which is preliminary data.</text>
</comment>
<dbReference type="Pfam" id="PF03372">
    <property type="entry name" value="Exo_endo_phos"/>
    <property type="match status" value="1"/>
</dbReference>
<sequence>MNIPNIILGPIGPVRPLLVPMMVLSICNDLIAKLLSWLDHARSNNYFVVILGDFNVNEITHSNYLSNHFKLLRLLSSQFFTDHQVHFSIEGPNPTFYYANGSSRLDYIWSSPGFPAPGLFSQVVACPDLFNRPFTDHKVLVTLFDFSFCLAILAKSRLKQKKELRTIFSYTSTSAEQ</sequence>
<reference evidence="2 3" key="1">
    <citation type="submission" date="2016-04" db="EMBL/GenBank/DDBJ databases">
        <title>Genome analyses suggest a sexual origin of heterokaryosis in a supposedly ancient asexual fungus.</title>
        <authorList>
            <person name="Ropars J."/>
            <person name="Sedzielewska K."/>
            <person name="Noel J."/>
            <person name="Charron P."/>
            <person name="Farinelli L."/>
            <person name="Marton T."/>
            <person name="Kruger M."/>
            <person name="Pelin A."/>
            <person name="Brachmann A."/>
            <person name="Corradi N."/>
        </authorList>
    </citation>
    <scope>NUCLEOTIDE SEQUENCE [LARGE SCALE GENOMIC DNA]</scope>
    <source>
        <strain evidence="2 3">C2</strain>
    </source>
</reference>
<organism evidence="2 3">
    <name type="scientific">Rhizophagus irregularis</name>
    <dbReference type="NCBI Taxonomy" id="588596"/>
    <lineage>
        <taxon>Eukaryota</taxon>
        <taxon>Fungi</taxon>
        <taxon>Fungi incertae sedis</taxon>
        <taxon>Mucoromycota</taxon>
        <taxon>Glomeromycotina</taxon>
        <taxon>Glomeromycetes</taxon>
        <taxon>Glomerales</taxon>
        <taxon>Glomeraceae</taxon>
        <taxon>Rhizophagus</taxon>
    </lineage>
</organism>
<dbReference type="Gene3D" id="3.60.10.10">
    <property type="entry name" value="Endonuclease/exonuclease/phosphatase"/>
    <property type="match status" value="1"/>
</dbReference>
<dbReference type="InterPro" id="IPR005135">
    <property type="entry name" value="Endo/exonuclease/phosphatase"/>
</dbReference>